<dbReference type="Proteomes" id="UP001168098">
    <property type="component" value="Unassembled WGS sequence"/>
</dbReference>
<dbReference type="FunFam" id="2.60.120.330:FF:000001">
    <property type="entry name" value="Protein SRG1"/>
    <property type="match status" value="1"/>
</dbReference>
<dbReference type="InterPro" id="IPR027443">
    <property type="entry name" value="IPNS-like_sf"/>
</dbReference>
<evidence type="ECO:0000256" key="5">
    <source>
        <dbReference type="RuleBase" id="RU003682"/>
    </source>
</evidence>
<dbReference type="InterPro" id="IPR026992">
    <property type="entry name" value="DIOX_N"/>
</dbReference>
<evidence type="ECO:0000313" key="7">
    <source>
        <dbReference type="EMBL" id="KAJ9707067.1"/>
    </source>
</evidence>
<dbReference type="GO" id="GO:0016491">
    <property type="term" value="F:oxidoreductase activity"/>
    <property type="evidence" value="ECO:0007669"/>
    <property type="project" value="UniProtKB-KW"/>
</dbReference>
<dbReference type="SUPFAM" id="SSF51197">
    <property type="entry name" value="Clavaminate synthase-like"/>
    <property type="match status" value="1"/>
</dbReference>
<dbReference type="InterPro" id="IPR044861">
    <property type="entry name" value="IPNS-like_FE2OG_OXY"/>
</dbReference>
<dbReference type="InterPro" id="IPR005123">
    <property type="entry name" value="Oxoglu/Fe-dep_dioxygenase_dom"/>
</dbReference>
<comment type="similarity">
    <text evidence="1 5">Belongs to the iron/ascorbate-dependent oxidoreductase family.</text>
</comment>
<evidence type="ECO:0000256" key="1">
    <source>
        <dbReference type="ARBA" id="ARBA00008056"/>
    </source>
</evidence>
<dbReference type="Gene3D" id="2.60.120.330">
    <property type="entry name" value="B-lactam Antibiotic, Isopenicillin N Synthase, Chain"/>
    <property type="match status" value="1"/>
</dbReference>
<evidence type="ECO:0000256" key="4">
    <source>
        <dbReference type="ARBA" id="ARBA00023004"/>
    </source>
</evidence>
<organism evidence="7 8">
    <name type="scientific">Vitis rotundifolia</name>
    <name type="common">Muscadine grape</name>
    <dbReference type="NCBI Taxonomy" id="103349"/>
    <lineage>
        <taxon>Eukaryota</taxon>
        <taxon>Viridiplantae</taxon>
        <taxon>Streptophyta</taxon>
        <taxon>Embryophyta</taxon>
        <taxon>Tracheophyta</taxon>
        <taxon>Spermatophyta</taxon>
        <taxon>Magnoliopsida</taxon>
        <taxon>eudicotyledons</taxon>
        <taxon>Gunneridae</taxon>
        <taxon>Pentapetalae</taxon>
        <taxon>rosids</taxon>
        <taxon>Vitales</taxon>
        <taxon>Vitaceae</taxon>
        <taxon>Viteae</taxon>
        <taxon>Vitis</taxon>
    </lineage>
</organism>
<proteinExistence type="inferred from homology"/>
<dbReference type="EMBL" id="JARBHA010000002">
    <property type="protein sequence ID" value="KAJ9707067.1"/>
    <property type="molecule type" value="Genomic_DNA"/>
</dbReference>
<keyword evidence="3 5" id="KW-0560">Oxidoreductase</keyword>
<evidence type="ECO:0000313" key="8">
    <source>
        <dbReference type="Proteomes" id="UP001168098"/>
    </source>
</evidence>
<accession>A0AA39AHC7</accession>
<dbReference type="GO" id="GO:0046872">
    <property type="term" value="F:metal ion binding"/>
    <property type="evidence" value="ECO:0007669"/>
    <property type="project" value="UniProtKB-KW"/>
</dbReference>
<evidence type="ECO:0000259" key="6">
    <source>
        <dbReference type="PROSITE" id="PS51471"/>
    </source>
</evidence>
<keyword evidence="4 5" id="KW-0408">Iron</keyword>
<feature type="domain" description="Fe2OG dioxygenase" evidence="6">
    <location>
        <begin position="186"/>
        <end position="286"/>
    </location>
</feature>
<keyword evidence="8" id="KW-1185">Reference proteome</keyword>
<evidence type="ECO:0000256" key="3">
    <source>
        <dbReference type="ARBA" id="ARBA00023002"/>
    </source>
</evidence>
<evidence type="ECO:0000256" key="2">
    <source>
        <dbReference type="ARBA" id="ARBA00022723"/>
    </source>
</evidence>
<dbReference type="Pfam" id="PF14226">
    <property type="entry name" value="DIOX_N"/>
    <property type="match status" value="1"/>
</dbReference>
<protein>
    <recommendedName>
        <fullName evidence="6">Fe2OG dioxygenase domain-containing protein</fullName>
    </recommendedName>
</protein>
<dbReference type="Pfam" id="PF03171">
    <property type="entry name" value="2OG-FeII_Oxy"/>
    <property type="match status" value="1"/>
</dbReference>
<comment type="caution">
    <text evidence="7">The sequence shown here is derived from an EMBL/GenBank/DDBJ whole genome shotgun (WGS) entry which is preliminary data.</text>
</comment>
<sequence>MVGEEMSKELGGSLLVENVQALASNNPLVDESLQIPIIDMRKHMVEDDEMGKLHLACKEWGFFQLINHGVAEEVIEKMKVDLQEFFKLPLEEKNAYARLPNGIEGYGQPYIFSQGRKLDWGDMFMLGSLPASQRNMKFWPENPSSFRATLDKYSLELQKVSTCLVKLMAKNLGNNPKHLTDMFENGRQAVRMNNYPACVNGSNVMGITPHTDADGLTLLLQVNEVQALQIKRNGKWIPITHIPGAFIINIGDIIEVMSNGEYKSVEHKTVLNPEHERFSIATFHFPNVQAMIGPLQDLVKENGALYKTLSNIDEFFGLSQKAKLDGKSLLYHMKLEN</sequence>
<reference evidence="7 8" key="1">
    <citation type="journal article" date="2023" name="BMC Biotechnol.">
        <title>Vitis rotundifolia cv Carlos genome sequencing.</title>
        <authorList>
            <person name="Huff M."/>
            <person name="Hulse-Kemp A."/>
            <person name="Scheffler B."/>
            <person name="Youngblood R."/>
            <person name="Simpson S."/>
            <person name="Babiker E."/>
            <person name="Staton M."/>
        </authorList>
    </citation>
    <scope>NUCLEOTIDE SEQUENCE [LARGE SCALE GENOMIC DNA]</scope>
    <source>
        <tissue evidence="7">Leaf</tissue>
    </source>
</reference>
<dbReference type="PANTHER" id="PTHR47991">
    <property type="entry name" value="OXOGLUTARATE/IRON-DEPENDENT DIOXYGENASE"/>
    <property type="match status" value="1"/>
</dbReference>
<gene>
    <name evidence="7" type="ORF">PVL29_002177</name>
</gene>
<keyword evidence="2 5" id="KW-0479">Metal-binding</keyword>
<dbReference type="InterPro" id="IPR050295">
    <property type="entry name" value="Plant_2OG-oxidoreductases"/>
</dbReference>
<name>A0AA39AHC7_VITRO</name>
<dbReference type="PROSITE" id="PS51471">
    <property type="entry name" value="FE2OG_OXY"/>
    <property type="match status" value="1"/>
</dbReference>
<dbReference type="AlphaFoldDB" id="A0AA39AHC7"/>